<name>A0ABW5N4W4_9FLAO</name>
<dbReference type="InterPro" id="IPR027056">
    <property type="entry name" value="Gluconate_2DH_su3"/>
</dbReference>
<dbReference type="GO" id="GO:0016491">
    <property type="term" value="F:oxidoreductase activity"/>
    <property type="evidence" value="ECO:0007669"/>
    <property type="project" value="UniProtKB-KW"/>
</dbReference>
<dbReference type="RefSeq" id="WP_377768625.1">
    <property type="nucleotide sequence ID" value="NZ_JBHULB010000083.1"/>
</dbReference>
<dbReference type="EC" id="1.-.-.-" evidence="1"/>
<reference evidence="2" key="1">
    <citation type="journal article" date="2019" name="Int. J. Syst. Evol. Microbiol.">
        <title>The Global Catalogue of Microorganisms (GCM) 10K type strain sequencing project: providing services to taxonomists for standard genome sequencing and annotation.</title>
        <authorList>
            <consortium name="The Broad Institute Genomics Platform"/>
            <consortium name="The Broad Institute Genome Sequencing Center for Infectious Disease"/>
            <person name="Wu L."/>
            <person name="Ma J."/>
        </authorList>
    </citation>
    <scope>NUCLEOTIDE SEQUENCE [LARGE SCALE GENOMIC DNA]</scope>
    <source>
        <strain evidence="2">KCTC 52368</strain>
    </source>
</reference>
<protein>
    <submittedName>
        <fullName evidence="1">Gluconate 2-dehydrogenase subunit 3 family protein</fullName>
        <ecNumber evidence="1">1.-.-.-</ecNumber>
    </submittedName>
</protein>
<sequence>MDRRKSLKAIALGSVATGLAAHGCKPGEEKPEVTDVKAHEPVKWRTDYENKILTEIKEGEDFFNEHQRETMVVLCDLILPPSEQYKGASDADVVSFIDFIARDTESEKMQTDLKGGLMWLDHKCNTENELVFKDATIEQQKAILDEIAYYDPNTPDSERPFEVNFFSMVRNLTMSGFYTTKLGIEELGYKGNMPNVWDGVPQDVLDQHGVAYDPEWIAKCVDQSKRNIAAEWDEEGNLLT</sequence>
<accession>A0ABW5N4W4</accession>
<evidence type="ECO:0000313" key="1">
    <source>
        <dbReference type="EMBL" id="MFD2589149.1"/>
    </source>
</evidence>
<dbReference type="EMBL" id="JBHULB010000083">
    <property type="protein sequence ID" value="MFD2589149.1"/>
    <property type="molecule type" value="Genomic_DNA"/>
</dbReference>
<keyword evidence="2" id="KW-1185">Reference proteome</keyword>
<gene>
    <name evidence="1" type="ORF">ACFSQJ_19655</name>
</gene>
<dbReference type="Pfam" id="PF13618">
    <property type="entry name" value="Gluconate_2-dh3"/>
    <property type="match status" value="1"/>
</dbReference>
<organism evidence="1 2">
    <name type="scientific">Croceitalea marina</name>
    <dbReference type="NCBI Taxonomy" id="1775166"/>
    <lineage>
        <taxon>Bacteria</taxon>
        <taxon>Pseudomonadati</taxon>
        <taxon>Bacteroidota</taxon>
        <taxon>Flavobacteriia</taxon>
        <taxon>Flavobacteriales</taxon>
        <taxon>Flavobacteriaceae</taxon>
        <taxon>Croceitalea</taxon>
    </lineage>
</organism>
<proteinExistence type="predicted"/>
<keyword evidence="1" id="KW-0560">Oxidoreductase</keyword>
<dbReference type="Proteomes" id="UP001597526">
    <property type="component" value="Unassembled WGS sequence"/>
</dbReference>
<evidence type="ECO:0000313" key="2">
    <source>
        <dbReference type="Proteomes" id="UP001597526"/>
    </source>
</evidence>
<comment type="caution">
    <text evidence="1">The sequence shown here is derived from an EMBL/GenBank/DDBJ whole genome shotgun (WGS) entry which is preliminary data.</text>
</comment>